<dbReference type="OrthoDB" id="17050at10239"/>
<dbReference type="InterPro" id="IPR008029">
    <property type="entry name" value="Phage_T7_Gp3_endoDNaseI"/>
</dbReference>
<dbReference type="EMBL" id="FR823298">
    <property type="protein sequence ID" value="CBZ41993.1"/>
    <property type="molecule type" value="Genomic_DNA"/>
</dbReference>
<reference evidence="1 2" key="1">
    <citation type="submission" date="2011-02" db="EMBL/GenBank/DDBJ databases">
        <authorList>
            <person name="Cornelissen A.A."/>
        </authorList>
    </citation>
    <scope>NUCLEOTIDE SEQUENCE [LARGE SCALE GENOMIC DNA]</scope>
</reference>
<name>F0V6Y1_9CAUD</name>
<reference evidence="1 2" key="2">
    <citation type="submission" date="2011-03" db="EMBL/GenBank/DDBJ databases">
        <title>The T7-Related Pseudomonas putida Phage phi15 Displays Virion-Associated Biofilm Eradication Properties.</title>
        <authorList>
            <person name="Cornelissen A."/>
            <person name="Ceyssens P.J."/>
            <person name="T'Syen J."/>
            <person name="Van Praet H."/>
        </authorList>
    </citation>
    <scope>NUCLEOTIDE SEQUENCE [LARGE SCALE GENOMIC DNA]</scope>
</reference>
<proteinExistence type="predicted"/>
<accession>F0V6Y1</accession>
<organism evidence="1 2">
    <name type="scientific">Pseudomonas phage phi15</name>
    <dbReference type="NCBI Taxonomy" id="988656"/>
    <lineage>
        <taxon>Viruses</taxon>
        <taxon>Duplodnaviria</taxon>
        <taxon>Heunggongvirae</taxon>
        <taxon>Uroviricota</taxon>
        <taxon>Caudoviricetes</taxon>
        <taxon>Autographivirales</taxon>
        <taxon>Autotranscriptaviridae</taxon>
        <taxon>Studiervirinae</taxon>
        <taxon>Troedvirus</taxon>
        <taxon>Troedvirus Phi15</taxon>
    </lineage>
</organism>
<evidence type="ECO:0000313" key="2">
    <source>
        <dbReference type="Proteomes" id="UP000007493"/>
    </source>
</evidence>
<keyword evidence="1" id="KW-0378">Hydrolase</keyword>
<dbReference type="GO" id="GO:0008833">
    <property type="term" value="F:deoxyribonuclease IV (phage-T4-induced) activity"/>
    <property type="evidence" value="ECO:0007669"/>
    <property type="project" value="InterPro"/>
</dbReference>
<keyword evidence="1" id="KW-0255">Endonuclease</keyword>
<dbReference type="GeneID" id="10322112"/>
<dbReference type="CDD" id="cd22324">
    <property type="entry name" value="Endonuclease_I"/>
    <property type="match status" value="1"/>
</dbReference>
<keyword evidence="1" id="KW-0540">Nuclease</keyword>
<dbReference type="InterPro" id="IPR011335">
    <property type="entry name" value="Restrct_endonuc-II-like"/>
</dbReference>
<dbReference type="Proteomes" id="UP000007493">
    <property type="component" value="Segment"/>
</dbReference>
<protein>
    <submittedName>
        <fullName evidence="1">Putative endonuclease I</fullName>
    </submittedName>
</protein>
<dbReference type="RefSeq" id="YP_004286198.1">
    <property type="nucleotide sequence ID" value="NC_015208.1"/>
</dbReference>
<keyword evidence="2" id="KW-1185">Reference proteome</keyword>
<dbReference type="KEGG" id="vg:10322112"/>
<sequence>MAGQYAGPRNARTGIYRSGLEERNVAHCRKLGVEPGFETHYINYVVPARNAKYNPDFLLPNGILVETKGLFDVEDRKKHLLIREQYPELDIRLVFSSSKSKIYSGSPTSYADWCNKHGIQFADKLIPASWLKEPKKEIPAGILIAKK</sequence>
<dbReference type="SUPFAM" id="SSF52980">
    <property type="entry name" value="Restriction endonuclease-like"/>
    <property type="match status" value="1"/>
</dbReference>
<dbReference type="GO" id="GO:0015074">
    <property type="term" value="P:DNA integration"/>
    <property type="evidence" value="ECO:0007669"/>
    <property type="project" value="InterPro"/>
</dbReference>
<evidence type="ECO:0000313" key="1">
    <source>
        <dbReference type="EMBL" id="CBZ41993.1"/>
    </source>
</evidence>
<dbReference type="Pfam" id="PF05367">
    <property type="entry name" value="Phage_endo_I"/>
    <property type="match status" value="1"/>
</dbReference>
<dbReference type="Gene3D" id="3.40.91.30">
    <property type="match status" value="1"/>
</dbReference>
<dbReference type="GO" id="GO:0016032">
    <property type="term" value="P:viral process"/>
    <property type="evidence" value="ECO:0007669"/>
    <property type="project" value="InterPro"/>
</dbReference>